<dbReference type="GeneID" id="87953097"/>
<name>A0ABZ1CS82_9TREE</name>
<keyword evidence="3" id="KW-1185">Reference proteome</keyword>
<dbReference type="Proteomes" id="UP001329825">
    <property type="component" value="Chromosome 1"/>
</dbReference>
<gene>
    <name evidence="2" type="ORF">IL334_000966</name>
</gene>
<evidence type="ECO:0000256" key="1">
    <source>
        <dbReference type="SAM" id="MobiDB-lite"/>
    </source>
</evidence>
<protein>
    <submittedName>
        <fullName evidence="2">Uncharacterized protein</fullName>
    </submittedName>
</protein>
<feature type="compositionally biased region" description="Acidic residues" evidence="1">
    <location>
        <begin position="37"/>
        <end position="54"/>
    </location>
</feature>
<accession>A0ABZ1CS82</accession>
<sequence length="133" mass="14468">MTFSPSASGSKIKRGLGAIIDSIPTQADRIPDSCSEGSDEGEDHGNDVDDEEDVGVIPTPQPIPLTPQAQQSRISSKGKGREVDSPRVDVSIGRGGRNVYQVVTPSKYAEYFAVQWRKPQQKKHSESIVFLDN</sequence>
<feature type="region of interest" description="Disordered" evidence="1">
    <location>
        <begin position="1"/>
        <end position="90"/>
    </location>
</feature>
<dbReference type="RefSeq" id="XP_062788779.1">
    <property type="nucleotide sequence ID" value="XM_062932728.1"/>
</dbReference>
<evidence type="ECO:0000313" key="2">
    <source>
        <dbReference type="EMBL" id="WRT64039.1"/>
    </source>
</evidence>
<dbReference type="EMBL" id="CP141881">
    <property type="protein sequence ID" value="WRT64039.1"/>
    <property type="molecule type" value="Genomic_DNA"/>
</dbReference>
<evidence type="ECO:0000313" key="3">
    <source>
        <dbReference type="Proteomes" id="UP001329825"/>
    </source>
</evidence>
<reference evidence="2 3" key="1">
    <citation type="submission" date="2024-01" db="EMBL/GenBank/DDBJ databases">
        <title>Comparative genomics of Cryptococcus and Kwoniella reveals pathogenesis evolution and contrasting modes of karyotype evolution via chromosome fusion or intercentromeric recombination.</title>
        <authorList>
            <person name="Coelho M.A."/>
            <person name="David-Palma M."/>
            <person name="Shea T."/>
            <person name="Bowers K."/>
            <person name="McGinley-Smith S."/>
            <person name="Mohammad A.W."/>
            <person name="Gnirke A."/>
            <person name="Yurkov A.M."/>
            <person name="Nowrousian M."/>
            <person name="Sun S."/>
            <person name="Cuomo C.A."/>
            <person name="Heitman J."/>
        </authorList>
    </citation>
    <scope>NUCLEOTIDE SEQUENCE [LARGE SCALE GENOMIC DNA]</scope>
    <source>
        <strain evidence="2">CBS 11374</strain>
    </source>
</reference>
<organism evidence="2 3">
    <name type="scientific">Kwoniella shivajii</name>
    <dbReference type="NCBI Taxonomy" id="564305"/>
    <lineage>
        <taxon>Eukaryota</taxon>
        <taxon>Fungi</taxon>
        <taxon>Dikarya</taxon>
        <taxon>Basidiomycota</taxon>
        <taxon>Agaricomycotina</taxon>
        <taxon>Tremellomycetes</taxon>
        <taxon>Tremellales</taxon>
        <taxon>Cryptococcaceae</taxon>
        <taxon>Kwoniella</taxon>
    </lineage>
</organism>
<proteinExistence type="predicted"/>